<sequence length="75" mass="7460">MAQVSIAKAAMMVVFVVVAISSINLGAVTAQDSELLAPSPAPSMDTGSAGLSLPVSGALLCSSLIFSVIAVILKQ</sequence>
<reference evidence="2 3" key="1">
    <citation type="journal article" date="2017" name="Mol. Plant">
        <title>The Genome of Medicinal Plant Macleaya cordata Provides New Insights into Benzylisoquinoline Alkaloids Metabolism.</title>
        <authorList>
            <person name="Liu X."/>
            <person name="Liu Y."/>
            <person name="Huang P."/>
            <person name="Ma Y."/>
            <person name="Qing Z."/>
            <person name="Tang Q."/>
            <person name="Cao H."/>
            <person name="Cheng P."/>
            <person name="Zheng Y."/>
            <person name="Yuan Z."/>
            <person name="Zhou Y."/>
            <person name="Liu J."/>
            <person name="Tang Z."/>
            <person name="Zhuo Y."/>
            <person name="Zhang Y."/>
            <person name="Yu L."/>
            <person name="Huang J."/>
            <person name="Yang P."/>
            <person name="Peng Q."/>
            <person name="Zhang J."/>
            <person name="Jiang W."/>
            <person name="Zhang Z."/>
            <person name="Lin K."/>
            <person name="Ro D.K."/>
            <person name="Chen X."/>
            <person name="Xiong X."/>
            <person name="Shang Y."/>
            <person name="Huang S."/>
            <person name="Zeng J."/>
        </authorList>
    </citation>
    <scope>NUCLEOTIDE SEQUENCE [LARGE SCALE GENOMIC DNA]</scope>
    <source>
        <strain evidence="3">cv. BLH2017</strain>
        <tissue evidence="2">Root</tissue>
    </source>
</reference>
<feature type="transmembrane region" description="Helical" evidence="1">
    <location>
        <begin position="51"/>
        <end position="73"/>
    </location>
</feature>
<feature type="transmembrane region" description="Helical" evidence="1">
    <location>
        <begin position="12"/>
        <end position="31"/>
    </location>
</feature>
<accession>A0A200R3A4</accession>
<evidence type="ECO:0000256" key="1">
    <source>
        <dbReference type="SAM" id="Phobius"/>
    </source>
</evidence>
<dbReference type="InParanoid" id="A0A200R3A4"/>
<evidence type="ECO:0000313" key="2">
    <source>
        <dbReference type="EMBL" id="OVA17192.1"/>
    </source>
</evidence>
<dbReference type="Proteomes" id="UP000195402">
    <property type="component" value="Unassembled WGS sequence"/>
</dbReference>
<keyword evidence="3" id="KW-1185">Reference proteome</keyword>
<keyword evidence="1" id="KW-1133">Transmembrane helix</keyword>
<proteinExistence type="predicted"/>
<evidence type="ECO:0000313" key="3">
    <source>
        <dbReference type="Proteomes" id="UP000195402"/>
    </source>
</evidence>
<protein>
    <submittedName>
        <fullName evidence="2">Uncharacterized protein</fullName>
    </submittedName>
</protein>
<dbReference type="AlphaFoldDB" id="A0A200R3A4"/>
<comment type="caution">
    <text evidence="2">The sequence shown here is derived from an EMBL/GenBank/DDBJ whole genome shotgun (WGS) entry which is preliminary data.</text>
</comment>
<dbReference type="OrthoDB" id="851643at2759"/>
<keyword evidence="1" id="KW-0472">Membrane</keyword>
<dbReference type="OMA" id="IYKALMV"/>
<dbReference type="EMBL" id="MVGT01000441">
    <property type="protein sequence ID" value="OVA17192.1"/>
    <property type="molecule type" value="Genomic_DNA"/>
</dbReference>
<organism evidence="2 3">
    <name type="scientific">Macleaya cordata</name>
    <name type="common">Five-seeded plume-poppy</name>
    <name type="synonym">Bocconia cordata</name>
    <dbReference type="NCBI Taxonomy" id="56857"/>
    <lineage>
        <taxon>Eukaryota</taxon>
        <taxon>Viridiplantae</taxon>
        <taxon>Streptophyta</taxon>
        <taxon>Embryophyta</taxon>
        <taxon>Tracheophyta</taxon>
        <taxon>Spermatophyta</taxon>
        <taxon>Magnoliopsida</taxon>
        <taxon>Ranunculales</taxon>
        <taxon>Papaveraceae</taxon>
        <taxon>Papaveroideae</taxon>
        <taxon>Macleaya</taxon>
    </lineage>
</organism>
<name>A0A200R3A4_MACCD</name>
<gene>
    <name evidence="2" type="ORF">BVC80_1309g7</name>
</gene>
<keyword evidence="1" id="KW-0812">Transmembrane</keyword>
<dbReference type="PANTHER" id="PTHR33659:SF11">
    <property type="entry name" value="TRANSMEMBRANE PROTEIN"/>
    <property type="match status" value="1"/>
</dbReference>
<dbReference type="PANTHER" id="PTHR33659">
    <property type="entry name" value="PROTEIN, PUTATIVE-RELATED-RELATED"/>
    <property type="match status" value="1"/>
</dbReference>